<dbReference type="Gene3D" id="3.30.160.40">
    <property type="entry name" value="Porphobilinogen deaminase, C-terminal domain"/>
    <property type="match status" value="1"/>
</dbReference>
<feature type="modified residue" description="S-(dipyrrolylmethanemethyl)cysteine" evidence="8">
    <location>
        <position position="242"/>
    </location>
</feature>
<keyword evidence="5 8" id="KW-0808">Transferase</keyword>
<dbReference type="PANTHER" id="PTHR11557">
    <property type="entry name" value="PORPHOBILINOGEN DEAMINASE"/>
    <property type="match status" value="1"/>
</dbReference>
<comment type="function">
    <text evidence="1 8">Tetrapolymerization of the monopyrrole PBG into the hydroxymethylbilane pre-uroporphyrinogen in several discrete steps.</text>
</comment>
<comment type="miscellaneous">
    <text evidence="8">The porphobilinogen subunits are added to the dipyrromethane group.</text>
</comment>
<evidence type="ECO:0000256" key="6">
    <source>
        <dbReference type="ARBA" id="ARBA00023244"/>
    </source>
</evidence>
<dbReference type="PANTHER" id="PTHR11557:SF0">
    <property type="entry name" value="PORPHOBILINOGEN DEAMINASE"/>
    <property type="match status" value="1"/>
</dbReference>
<keyword evidence="6 8" id="KW-0627">Porphyrin biosynthesis</keyword>
<dbReference type="Pfam" id="PF01379">
    <property type="entry name" value="Porphobil_deam"/>
    <property type="match status" value="1"/>
</dbReference>
<proteinExistence type="inferred from homology"/>
<dbReference type="EMBL" id="CADCWM010000784">
    <property type="protein sequence ID" value="CAA9580323.1"/>
    <property type="molecule type" value="Genomic_DNA"/>
</dbReference>
<dbReference type="InterPro" id="IPR036803">
    <property type="entry name" value="Porphobilinogen_deaminase_C_sf"/>
</dbReference>
<dbReference type="PROSITE" id="PS00533">
    <property type="entry name" value="PORPHOBILINOGEN_DEAM"/>
    <property type="match status" value="1"/>
</dbReference>
<dbReference type="EC" id="2.5.1.61" evidence="8"/>
<comment type="pathway">
    <text evidence="2">Porphyrin-containing compound metabolism; protoporphyrin-IX biosynthesis; coproporphyrinogen-III from 5-aminolevulinate: step 2/4.</text>
</comment>
<evidence type="ECO:0000256" key="1">
    <source>
        <dbReference type="ARBA" id="ARBA00002869"/>
    </source>
</evidence>
<feature type="domain" description="Porphobilinogen deaminase N-terminal" evidence="9">
    <location>
        <begin position="6"/>
        <end position="212"/>
    </location>
</feature>
<evidence type="ECO:0000259" key="9">
    <source>
        <dbReference type="Pfam" id="PF01379"/>
    </source>
</evidence>
<comment type="subunit">
    <text evidence="4 8">Monomer.</text>
</comment>
<evidence type="ECO:0000313" key="11">
    <source>
        <dbReference type="EMBL" id="CAA9580323.1"/>
    </source>
</evidence>
<evidence type="ECO:0000256" key="8">
    <source>
        <dbReference type="HAMAP-Rule" id="MF_00260"/>
    </source>
</evidence>
<organism evidence="11">
    <name type="scientific">uncultured Thermomicrobiales bacterium</name>
    <dbReference type="NCBI Taxonomy" id="1645740"/>
    <lineage>
        <taxon>Bacteria</taxon>
        <taxon>Pseudomonadati</taxon>
        <taxon>Thermomicrobiota</taxon>
        <taxon>Thermomicrobia</taxon>
        <taxon>Thermomicrobiales</taxon>
        <taxon>environmental samples</taxon>
    </lineage>
</organism>
<dbReference type="GO" id="GO:0004418">
    <property type="term" value="F:hydroxymethylbilane synthase activity"/>
    <property type="evidence" value="ECO:0007669"/>
    <property type="project" value="UniProtKB-UniRule"/>
</dbReference>
<evidence type="ECO:0000256" key="7">
    <source>
        <dbReference type="ARBA" id="ARBA00048169"/>
    </source>
</evidence>
<gene>
    <name evidence="8" type="primary">hemC</name>
    <name evidence="11" type="ORF">AVDCRST_MAG88-3249</name>
</gene>
<dbReference type="InterPro" id="IPR022418">
    <property type="entry name" value="Porphobilinogen_deaminase_C"/>
</dbReference>
<comment type="cofactor">
    <cofactor evidence="8">
        <name>dipyrromethane</name>
        <dbReference type="ChEBI" id="CHEBI:60342"/>
    </cofactor>
    <text evidence="8">Binds 1 dipyrromethane group covalently.</text>
</comment>
<dbReference type="SUPFAM" id="SSF53850">
    <property type="entry name" value="Periplasmic binding protein-like II"/>
    <property type="match status" value="1"/>
</dbReference>
<evidence type="ECO:0000256" key="2">
    <source>
        <dbReference type="ARBA" id="ARBA00004735"/>
    </source>
</evidence>
<evidence type="ECO:0000256" key="5">
    <source>
        <dbReference type="ARBA" id="ARBA00022679"/>
    </source>
</evidence>
<dbReference type="GO" id="GO:0006782">
    <property type="term" value="P:protoporphyrinogen IX biosynthetic process"/>
    <property type="evidence" value="ECO:0007669"/>
    <property type="project" value="UniProtKB-UniRule"/>
</dbReference>
<reference evidence="11" key="1">
    <citation type="submission" date="2020-02" db="EMBL/GenBank/DDBJ databases">
        <authorList>
            <person name="Meier V. D."/>
        </authorList>
    </citation>
    <scope>NUCLEOTIDE SEQUENCE</scope>
    <source>
        <strain evidence="11">AVDCRST_MAG88</strain>
    </source>
</reference>
<dbReference type="FunFam" id="3.40.190.10:FF:000005">
    <property type="entry name" value="Porphobilinogen deaminase"/>
    <property type="match status" value="1"/>
</dbReference>
<dbReference type="NCBIfam" id="TIGR00212">
    <property type="entry name" value="hemC"/>
    <property type="match status" value="1"/>
</dbReference>
<dbReference type="Gene3D" id="3.40.190.10">
    <property type="entry name" value="Periplasmic binding protein-like II"/>
    <property type="match status" value="2"/>
</dbReference>
<evidence type="ECO:0000256" key="3">
    <source>
        <dbReference type="ARBA" id="ARBA00005638"/>
    </source>
</evidence>
<protein>
    <recommendedName>
        <fullName evidence="8">Porphobilinogen deaminase</fullName>
        <shortName evidence="8">PBG</shortName>
        <ecNumber evidence="8">2.5.1.61</ecNumber>
    </recommendedName>
    <alternativeName>
        <fullName evidence="8">Hydroxymethylbilane synthase</fullName>
        <shortName evidence="8">HMBS</shortName>
    </alternativeName>
    <alternativeName>
        <fullName evidence="8">Pre-uroporphyrinogen synthase</fullName>
    </alternativeName>
</protein>
<sequence length="323" mass="33598">MTGREIVIGTRGSALALRQAEQIAVALRAAHPGLTPRLDVFKPLGDRDKARPLSELGGQGVFVREIEEALLAGAIDAAVHSLKDLSGRLPDGLSLAAVPPREDARDVWISRHGLGPRELPRGATVGTSSPRRSAQLRALRSDFAIADLRGNIDTRLRKAEAAPYDAIVLAAAGLRRMGWEGRIGCYLDPSEFVPMVGQGALAVEVRADDTEALALLAPLDDRATRLATASERAFLRRLGAGCRAAIAAHATLDGDRLTIHGMIGDPAGECLHRDTVAGAAPTLAEAEALGDELAERLLARGGGLLVAALAAGPPGPPILGGVG</sequence>
<comment type="catalytic activity">
    <reaction evidence="7 8">
        <text>4 porphobilinogen + H2O = hydroxymethylbilane + 4 NH4(+)</text>
        <dbReference type="Rhea" id="RHEA:13185"/>
        <dbReference type="ChEBI" id="CHEBI:15377"/>
        <dbReference type="ChEBI" id="CHEBI:28938"/>
        <dbReference type="ChEBI" id="CHEBI:57845"/>
        <dbReference type="ChEBI" id="CHEBI:58126"/>
        <dbReference type="EC" id="2.5.1.61"/>
    </reaction>
</comment>
<dbReference type="InterPro" id="IPR022417">
    <property type="entry name" value="Porphobilin_deaminase_N"/>
</dbReference>
<evidence type="ECO:0000256" key="4">
    <source>
        <dbReference type="ARBA" id="ARBA00011245"/>
    </source>
</evidence>
<feature type="domain" description="Porphobilinogen deaminase C-terminal" evidence="10">
    <location>
        <begin position="229"/>
        <end position="298"/>
    </location>
</feature>
<comment type="similarity">
    <text evidence="3 8">Belongs to the HMBS family.</text>
</comment>
<dbReference type="AlphaFoldDB" id="A0A6J4VK67"/>
<dbReference type="Pfam" id="PF03900">
    <property type="entry name" value="Porphobil_deamC"/>
    <property type="match status" value="1"/>
</dbReference>
<dbReference type="InterPro" id="IPR000860">
    <property type="entry name" value="HemC"/>
</dbReference>
<dbReference type="SUPFAM" id="SSF54782">
    <property type="entry name" value="Porphobilinogen deaminase (hydroxymethylbilane synthase), C-terminal domain"/>
    <property type="match status" value="1"/>
</dbReference>
<dbReference type="InterPro" id="IPR022419">
    <property type="entry name" value="Porphobilin_deaminase_cofac_BS"/>
</dbReference>
<evidence type="ECO:0000259" key="10">
    <source>
        <dbReference type="Pfam" id="PF03900"/>
    </source>
</evidence>
<dbReference type="GO" id="GO:0005737">
    <property type="term" value="C:cytoplasm"/>
    <property type="evidence" value="ECO:0007669"/>
    <property type="project" value="UniProtKB-UniRule"/>
</dbReference>
<accession>A0A6J4VK67</accession>
<dbReference type="PIRSF" id="PIRSF001438">
    <property type="entry name" value="4pyrrol_synth_OHMeBilane_synth"/>
    <property type="match status" value="1"/>
</dbReference>
<dbReference type="HAMAP" id="MF_00260">
    <property type="entry name" value="Porphobil_deam"/>
    <property type="match status" value="1"/>
</dbReference>
<name>A0A6J4VK67_9BACT</name>
<dbReference type="PRINTS" id="PR00151">
    <property type="entry name" value="PORPHBDMNASE"/>
</dbReference>